<name>A0ABS0APT3_9GAMM</name>
<keyword evidence="1" id="KW-0812">Transmembrane</keyword>
<organism evidence="3 4">
    <name type="scientific">Alloalcanivorax profundimaris</name>
    <dbReference type="NCBI Taxonomy" id="2735259"/>
    <lineage>
        <taxon>Bacteria</taxon>
        <taxon>Pseudomonadati</taxon>
        <taxon>Pseudomonadota</taxon>
        <taxon>Gammaproteobacteria</taxon>
        <taxon>Oceanospirillales</taxon>
        <taxon>Alcanivoracaceae</taxon>
        <taxon>Alloalcanivorax</taxon>
    </lineage>
</organism>
<feature type="transmembrane region" description="Helical" evidence="1">
    <location>
        <begin position="85"/>
        <end position="103"/>
    </location>
</feature>
<dbReference type="SUPFAM" id="SSF46626">
    <property type="entry name" value="Cytochrome c"/>
    <property type="match status" value="1"/>
</dbReference>
<keyword evidence="1" id="KW-0472">Membrane</keyword>
<feature type="transmembrane region" description="Helical" evidence="1">
    <location>
        <begin position="147"/>
        <end position="169"/>
    </location>
</feature>
<keyword evidence="1" id="KW-1133">Transmembrane helix</keyword>
<comment type="caution">
    <text evidence="3">The sequence shown here is derived from an EMBL/GenBank/DDBJ whole genome shotgun (WGS) entry which is preliminary data.</text>
</comment>
<evidence type="ECO:0000256" key="1">
    <source>
        <dbReference type="SAM" id="Phobius"/>
    </source>
</evidence>
<gene>
    <name evidence="3" type="ORF">Y5W_01423</name>
</gene>
<evidence type="ECO:0000313" key="4">
    <source>
        <dbReference type="Proteomes" id="UP000662703"/>
    </source>
</evidence>
<feature type="transmembrane region" description="Helical" evidence="1">
    <location>
        <begin position="12"/>
        <end position="34"/>
    </location>
</feature>
<dbReference type="RefSeq" id="WP_194864691.1">
    <property type="nucleotide sequence ID" value="NZ_ARXX01000017.1"/>
</dbReference>
<proteinExistence type="predicted"/>
<reference evidence="3 4" key="1">
    <citation type="submission" date="2012-09" db="EMBL/GenBank/DDBJ databases">
        <title>Genome Sequence of alkane-degrading Bacterium Alcanivorax sp. 521-1.</title>
        <authorList>
            <person name="Lai Q."/>
            <person name="Shao Z."/>
        </authorList>
    </citation>
    <scope>NUCLEOTIDE SEQUENCE [LARGE SCALE GENOMIC DNA]</scope>
    <source>
        <strain evidence="3 4">521-1</strain>
    </source>
</reference>
<feature type="transmembrane region" description="Helical" evidence="1">
    <location>
        <begin position="175"/>
        <end position="195"/>
    </location>
</feature>
<feature type="transmembrane region" description="Helical" evidence="1">
    <location>
        <begin position="281"/>
        <end position="300"/>
    </location>
</feature>
<protein>
    <recommendedName>
        <fullName evidence="2">Urate oxidase N-terminal domain-containing protein</fullName>
    </recommendedName>
</protein>
<evidence type="ECO:0000259" key="2">
    <source>
        <dbReference type="Pfam" id="PF06181"/>
    </source>
</evidence>
<feature type="transmembrane region" description="Helical" evidence="1">
    <location>
        <begin position="115"/>
        <end position="135"/>
    </location>
</feature>
<feature type="transmembrane region" description="Helical" evidence="1">
    <location>
        <begin position="249"/>
        <end position="269"/>
    </location>
</feature>
<dbReference type="Pfam" id="PF06181">
    <property type="entry name" value="Urate_ox_N"/>
    <property type="match status" value="1"/>
</dbReference>
<feature type="domain" description="Urate oxidase N-terminal" evidence="2">
    <location>
        <begin position="4"/>
        <end position="296"/>
    </location>
</feature>
<dbReference type="EMBL" id="ARXX01000017">
    <property type="protein sequence ID" value="MBF5056129.1"/>
    <property type="molecule type" value="Genomic_DNA"/>
</dbReference>
<evidence type="ECO:0000313" key="3">
    <source>
        <dbReference type="EMBL" id="MBF5056129.1"/>
    </source>
</evidence>
<dbReference type="InterPro" id="IPR036909">
    <property type="entry name" value="Cyt_c-like_dom_sf"/>
</dbReference>
<dbReference type="InterPro" id="IPR010389">
    <property type="entry name" value="Urate_ox_N"/>
</dbReference>
<keyword evidence="4" id="KW-1185">Reference proteome</keyword>
<sequence>MEAHLYEWANLLIRWLHITVGIAWIGASFYFNWLENQLERHGDKPDGVEGTLWAIHGGGFYHLQKFQVAPARLPERLHWFKWEAYYTWISGILLLAVVYYLNARTNLIDPSVADLSPLTASLIGLATLALSWLVYDGLCRSPLGRKPVALAAVLFALLVLLAWGLSQVFSGRGAYIHVGAAIGTCMVANVFFVIIPGQRAMVEAMKAGREPDGARGRAGALRSRHNNYLTLPVLFIMISNHFPSTYGSGWNWLILTALALAGIVIRHYFNRRHLPGRHWGLMALGLAGLASIILATAPRAPDRQASADTPPVTLEAVNAVVEQRCAACHAAAPSFAGFTAPPKGVRLDSEAAIRQHRDQIGQVAVRTRIMPPGNLTGMTDDERALLERWLNQPADPP</sequence>
<dbReference type="Proteomes" id="UP000662703">
    <property type="component" value="Unassembled WGS sequence"/>
</dbReference>
<accession>A0ABS0APT3</accession>